<sequence length="254" mass="26483">MRVAPAYSWVGRPAVDAQPDRPPGHRPDNGGMGLTRAQKARKHGSAAAPAPPRGARLHEARPGELRPEPARSSSGLVVGVALGVSALLWLYVHAWVLPQFGAAVADGLLLPEWMPGGFDQAHAQRLAAALGDEGRAQYEAVHRSSGLLAPLFVGLAWLLLVALHTASRARRWLRSAVVLGFAAVSLAGNAAIDAALADPGDASAVATASALVVARWVLLVLLLAVTVAVAVEALRRRAPRPPAGDPERPADPPR</sequence>
<dbReference type="Proteomes" id="UP000321103">
    <property type="component" value="Unassembled WGS sequence"/>
</dbReference>
<feature type="transmembrane region" description="Helical" evidence="2">
    <location>
        <begin position="172"/>
        <end position="192"/>
    </location>
</feature>
<feature type="region of interest" description="Disordered" evidence="1">
    <location>
        <begin position="1"/>
        <end position="71"/>
    </location>
</feature>
<protein>
    <submittedName>
        <fullName evidence="3">Uncharacterized protein</fullName>
    </submittedName>
</protein>
<dbReference type="EMBL" id="BJZS01000054">
    <property type="protein sequence ID" value="GEO95874.1"/>
    <property type="molecule type" value="Genomic_DNA"/>
</dbReference>
<keyword evidence="2" id="KW-1133">Transmembrane helix</keyword>
<feature type="transmembrane region" description="Helical" evidence="2">
    <location>
        <begin position="75"/>
        <end position="92"/>
    </location>
</feature>
<gene>
    <name evidence="3" type="ORF">KTU01_19970</name>
</gene>
<accession>A0A512IDU1</accession>
<keyword evidence="2" id="KW-0472">Membrane</keyword>
<dbReference type="STRING" id="388357.GCA_001580365_03034"/>
<feature type="compositionally biased region" description="Basic and acidic residues" evidence="1">
    <location>
        <begin position="18"/>
        <end position="28"/>
    </location>
</feature>
<proteinExistence type="predicted"/>
<feature type="transmembrane region" description="Helical" evidence="2">
    <location>
        <begin position="204"/>
        <end position="231"/>
    </location>
</feature>
<evidence type="ECO:0000313" key="3">
    <source>
        <dbReference type="EMBL" id="GEO95874.1"/>
    </source>
</evidence>
<reference evidence="3 4" key="1">
    <citation type="submission" date="2019-07" db="EMBL/GenBank/DDBJ databases">
        <title>Whole genome shotgun sequence of Kocuria turfanensis NBRC 107627.</title>
        <authorList>
            <person name="Hosoyama A."/>
            <person name="Uohara A."/>
            <person name="Ohji S."/>
            <person name="Ichikawa N."/>
        </authorList>
    </citation>
    <scope>NUCLEOTIDE SEQUENCE [LARGE SCALE GENOMIC DNA]</scope>
    <source>
        <strain evidence="3 4">NBRC 107627</strain>
    </source>
</reference>
<name>A0A512IDU1_9MICC</name>
<keyword evidence="2" id="KW-0812">Transmembrane</keyword>
<evidence type="ECO:0000256" key="1">
    <source>
        <dbReference type="SAM" id="MobiDB-lite"/>
    </source>
</evidence>
<evidence type="ECO:0000256" key="2">
    <source>
        <dbReference type="SAM" id="Phobius"/>
    </source>
</evidence>
<dbReference type="AlphaFoldDB" id="A0A512IDU1"/>
<organism evidence="3 4">
    <name type="scientific">Kocuria turfanensis</name>
    <dbReference type="NCBI Taxonomy" id="388357"/>
    <lineage>
        <taxon>Bacteria</taxon>
        <taxon>Bacillati</taxon>
        <taxon>Actinomycetota</taxon>
        <taxon>Actinomycetes</taxon>
        <taxon>Micrococcales</taxon>
        <taxon>Micrococcaceae</taxon>
        <taxon>Kocuria</taxon>
    </lineage>
</organism>
<feature type="compositionally biased region" description="Basic and acidic residues" evidence="1">
    <location>
        <begin position="56"/>
        <end position="69"/>
    </location>
</feature>
<comment type="caution">
    <text evidence="3">The sequence shown here is derived from an EMBL/GenBank/DDBJ whole genome shotgun (WGS) entry which is preliminary data.</text>
</comment>
<keyword evidence="4" id="KW-1185">Reference proteome</keyword>
<feature type="transmembrane region" description="Helical" evidence="2">
    <location>
        <begin position="147"/>
        <end position="165"/>
    </location>
</feature>
<evidence type="ECO:0000313" key="4">
    <source>
        <dbReference type="Proteomes" id="UP000321103"/>
    </source>
</evidence>